<dbReference type="InterPro" id="IPR003033">
    <property type="entry name" value="SCP2_sterol-bd_dom"/>
</dbReference>
<dbReference type="GO" id="GO:0006744">
    <property type="term" value="P:ubiquinone biosynthetic process"/>
    <property type="evidence" value="ECO:0007669"/>
    <property type="project" value="UniProtKB-UniRule"/>
</dbReference>
<dbReference type="InterPro" id="IPR036527">
    <property type="entry name" value="SCP2_sterol-bd_dom_sf"/>
</dbReference>
<dbReference type="Pfam" id="PF02036">
    <property type="entry name" value="SCP2"/>
    <property type="match status" value="1"/>
</dbReference>
<accession>A0A941I7C2</accession>
<gene>
    <name evidence="1" type="primary">ubiT</name>
    <name evidence="3" type="ORF">KDM89_16035</name>
</gene>
<sequence>MHPSGFTAQAALRKTASGPRIPSPVSAMLARLPVFPGSLLFVQGLNQLLLPAVAEDCRAALVQRSFRIEVADAGIAFHYTFDGKRFRATHAVPEPDLCIRASAWDFHLLMQKTEDADTLFFSRRLTMTGDTELGVLIKNTLDALELPEVLPAPLRRLLQPQHHNPSAM</sequence>
<dbReference type="RefSeq" id="WP_212688927.1">
    <property type="nucleotide sequence ID" value="NZ_JAGSPN010000013.1"/>
</dbReference>
<evidence type="ECO:0000259" key="2">
    <source>
        <dbReference type="Pfam" id="PF02036"/>
    </source>
</evidence>
<dbReference type="AlphaFoldDB" id="A0A941I7C2"/>
<comment type="function">
    <text evidence="1">Required for O(2)-independent ubiquinone (coenzyme Q) biosynthesis. Likely functions as an accessory factor.</text>
</comment>
<organism evidence="3 4">
    <name type="scientific">Undibacterium luofuense</name>
    <dbReference type="NCBI Taxonomy" id="2828733"/>
    <lineage>
        <taxon>Bacteria</taxon>
        <taxon>Pseudomonadati</taxon>
        <taxon>Pseudomonadota</taxon>
        <taxon>Betaproteobacteria</taxon>
        <taxon>Burkholderiales</taxon>
        <taxon>Oxalobacteraceae</taxon>
        <taxon>Undibacterium</taxon>
    </lineage>
</organism>
<evidence type="ECO:0000313" key="3">
    <source>
        <dbReference type="EMBL" id="MBR7783656.1"/>
    </source>
</evidence>
<dbReference type="EMBL" id="JAGSPN010000013">
    <property type="protein sequence ID" value="MBR7783656.1"/>
    <property type="molecule type" value="Genomic_DNA"/>
</dbReference>
<keyword evidence="1" id="KW-0831">Ubiquinone biosynthesis</keyword>
<dbReference type="Proteomes" id="UP000680067">
    <property type="component" value="Unassembled WGS sequence"/>
</dbReference>
<dbReference type="InterPro" id="IPR016830">
    <property type="entry name" value="UbiT"/>
</dbReference>
<evidence type="ECO:0000256" key="1">
    <source>
        <dbReference type="HAMAP-Rule" id="MF_02231"/>
    </source>
</evidence>
<dbReference type="HAMAP" id="MF_02231">
    <property type="entry name" value="UbiT"/>
    <property type="match status" value="1"/>
</dbReference>
<name>A0A941I7C2_9BURK</name>
<comment type="similarity">
    <text evidence="1">Belongs to the UbiT family.</text>
</comment>
<comment type="caution">
    <text evidence="3">The sequence shown here is derived from an EMBL/GenBank/DDBJ whole genome shotgun (WGS) entry which is preliminary data.</text>
</comment>
<reference evidence="3" key="1">
    <citation type="submission" date="2021-04" db="EMBL/GenBank/DDBJ databases">
        <title>novel species isolated from subtropical streams in China.</title>
        <authorList>
            <person name="Lu H."/>
        </authorList>
    </citation>
    <scope>NUCLEOTIDE SEQUENCE</scope>
    <source>
        <strain evidence="3">LFS511W</strain>
    </source>
</reference>
<comment type="pathway">
    <text evidence="1">Cofactor biosynthesis; ubiquinone biosynthesis.</text>
</comment>
<evidence type="ECO:0000313" key="4">
    <source>
        <dbReference type="Proteomes" id="UP000680067"/>
    </source>
</evidence>
<proteinExistence type="inferred from homology"/>
<dbReference type="SUPFAM" id="SSF55718">
    <property type="entry name" value="SCP-like"/>
    <property type="match status" value="1"/>
</dbReference>
<protein>
    <recommendedName>
        <fullName evidence="1">Ubiquinone biosynthesis accessory factor UbiT</fullName>
    </recommendedName>
</protein>
<feature type="domain" description="SCP2" evidence="2">
    <location>
        <begin position="53"/>
        <end position="142"/>
    </location>
</feature>
<keyword evidence="4" id="KW-1185">Reference proteome</keyword>